<dbReference type="Proteomes" id="UP000326903">
    <property type="component" value="Unassembled WGS sequence"/>
</dbReference>
<protein>
    <recommendedName>
        <fullName evidence="4">6-bladed beta-propeller protein</fullName>
    </recommendedName>
</protein>
<accession>A0A5J5ILJ9</accession>
<name>A0A5J5ILJ9_9BACT</name>
<feature type="signal peptide" evidence="1">
    <location>
        <begin position="1"/>
        <end position="19"/>
    </location>
</feature>
<reference evidence="2 3" key="1">
    <citation type="submission" date="2019-09" db="EMBL/GenBank/DDBJ databases">
        <title>Draft genome sequence of Ginsengibacter sp. BR5-29.</title>
        <authorList>
            <person name="Im W.-T."/>
        </authorList>
    </citation>
    <scope>NUCLEOTIDE SEQUENCE [LARGE SCALE GENOMIC DNA]</scope>
    <source>
        <strain evidence="2 3">BR5-29</strain>
    </source>
</reference>
<evidence type="ECO:0000313" key="2">
    <source>
        <dbReference type="EMBL" id="KAA9041418.1"/>
    </source>
</evidence>
<dbReference type="AlphaFoldDB" id="A0A5J5ILJ9"/>
<sequence>MKNILIFFILSLFSFKAISQQITYSEPQVDDTRSLDFDIIGKIGGNFLVYKNVRNKYAVSIYDNRMKSLDKVDLDFMPDKTINVDFVAYPDFAYIIYQFQKRSTLHCMAAAIDGNGKLIKTPFELDTTHISFFADNKIYSTINSEDKSKIMIYKIQKRYDKFNFTTLLFDDSLRLLHKSRIETPYEDRKDIFSDFFVDNTGNFVFTKGTKLNYRDYLQKLMLVTKGPQDDNFTLNELNLSGNYLDEIKLKVDNVNQQYLINSLFYKRKNGNIEGLYTAVWNKKNDNLVSQNFADFNDTLRQIAKNEGGTRLAFNDYFIRDLILKKDGGFILTAEDHTTQSRGTPWNRYNYLYGYPSFSPYDSYYLYSPSSYWYSSRYPYYYNNNGQVRYYYENIVVLDLDKTGNLIWSNVIHKSQYDDDNDNFLSYCIMLTGGQLHFLFNELERRNQLINDQTVSSDGKVTRNPPLRSLDRGYEFMPRYAKQVSSYQIIVPCMYRNYICFAKIEY</sequence>
<organism evidence="2 3">
    <name type="scientific">Ginsengibacter hankyongi</name>
    <dbReference type="NCBI Taxonomy" id="2607284"/>
    <lineage>
        <taxon>Bacteria</taxon>
        <taxon>Pseudomonadati</taxon>
        <taxon>Bacteroidota</taxon>
        <taxon>Chitinophagia</taxon>
        <taxon>Chitinophagales</taxon>
        <taxon>Chitinophagaceae</taxon>
        <taxon>Ginsengibacter</taxon>
    </lineage>
</organism>
<evidence type="ECO:0000256" key="1">
    <source>
        <dbReference type="SAM" id="SignalP"/>
    </source>
</evidence>
<feature type="chain" id="PRO_5023802842" description="6-bladed beta-propeller protein" evidence="1">
    <location>
        <begin position="20"/>
        <end position="505"/>
    </location>
</feature>
<dbReference type="EMBL" id="VYQF01000001">
    <property type="protein sequence ID" value="KAA9041418.1"/>
    <property type="molecule type" value="Genomic_DNA"/>
</dbReference>
<gene>
    <name evidence="2" type="ORF">FW778_05175</name>
</gene>
<keyword evidence="1" id="KW-0732">Signal</keyword>
<proteinExistence type="predicted"/>
<evidence type="ECO:0008006" key="4">
    <source>
        <dbReference type="Google" id="ProtNLM"/>
    </source>
</evidence>
<dbReference type="RefSeq" id="WP_150413538.1">
    <property type="nucleotide sequence ID" value="NZ_VYQF01000001.1"/>
</dbReference>
<comment type="caution">
    <text evidence="2">The sequence shown here is derived from an EMBL/GenBank/DDBJ whole genome shotgun (WGS) entry which is preliminary data.</text>
</comment>
<evidence type="ECO:0000313" key="3">
    <source>
        <dbReference type="Proteomes" id="UP000326903"/>
    </source>
</evidence>
<keyword evidence="3" id="KW-1185">Reference proteome</keyword>